<feature type="transmembrane region" description="Helical" evidence="1">
    <location>
        <begin position="325"/>
        <end position="348"/>
    </location>
</feature>
<name>A0AAU7VU09_9MICO</name>
<dbReference type="AlphaFoldDB" id="A0AAU7VU09"/>
<dbReference type="EMBL" id="CP158357">
    <property type="protein sequence ID" value="XBX77924.1"/>
    <property type="molecule type" value="Genomic_DNA"/>
</dbReference>
<feature type="transmembrane region" description="Helical" evidence="1">
    <location>
        <begin position="50"/>
        <end position="71"/>
    </location>
</feature>
<feature type="transmembrane region" description="Helical" evidence="1">
    <location>
        <begin position="109"/>
        <end position="128"/>
    </location>
</feature>
<keyword evidence="1" id="KW-0812">Transmembrane</keyword>
<evidence type="ECO:0000313" key="2">
    <source>
        <dbReference type="EMBL" id="XBX77924.1"/>
    </source>
</evidence>
<dbReference type="RefSeq" id="WP_350351326.1">
    <property type="nucleotide sequence ID" value="NZ_CP158357.1"/>
</dbReference>
<feature type="transmembrane region" description="Helical" evidence="1">
    <location>
        <begin position="211"/>
        <end position="231"/>
    </location>
</feature>
<organism evidence="2">
    <name type="scientific">Microbacterium sp. A8/3-1</name>
    <dbReference type="NCBI Taxonomy" id="3160749"/>
    <lineage>
        <taxon>Bacteria</taxon>
        <taxon>Bacillati</taxon>
        <taxon>Actinomycetota</taxon>
        <taxon>Actinomycetes</taxon>
        <taxon>Micrococcales</taxon>
        <taxon>Microbacteriaceae</taxon>
        <taxon>Microbacterium</taxon>
    </lineage>
</organism>
<feature type="transmembrane region" description="Helical" evidence="1">
    <location>
        <begin position="83"/>
        <end position="103"/>
    </location>
</feature>
<sequence length="375" mass="38527">MSTRTRIVVLLAVATSGFAIAVVSLLRMLIPGFLDTLPGSLVGRLGTGVELALSLTGALAVLGVTGFAVAMQRGRGGGASARAVRGASLLAAALVAVTMPGGVIPAAGYTFALTVILGIVVFVTLTVIRRPWLGIPLAGLVIGGLVFAAVNLEAAALPLRVVGALLGILPQVSLALAHVVAAAGLLIWVIADGRSDHRALAAFVHGHRTPITLIAAACALPYAVARASWLTPWPLFGGSAEMFAEDPSTRATGLALGLAMLIGGLLTLGLILPWGERFPRFLAGIGGRAVPPALAIIPASVVSVLFTAASAEFTLTGVGNAQESVYLLLVFPFWLWGPMLGFAAWGYAMHRADSSRSRRSARVAAEDRSIEVLDV</sequence>
<evidence type="ECO:0008006" key="3">
    <source>
        <dbReference type="Google" id="ProtNLM"/>
    </source>
</evidence>
<keyword evidence="1" id="KW-0472">Membrane</keyword>
<accession>A0AAU7VU09</accession>
<protein>
    <recommendedName>
        <fullName evidence="3">Integral membrane protein</fullName>
    </recommendedName>
</protein>
<feature type="transmembrane region" description="Helical" evidence="1">
    <location>
        <begin position="168"/>
        <end position="190"/>
    </location>
</feature>
<feature type="transmembrane region" description="Helical" evidence="1">
    <location>
        <begin position="7"/>
        <end position="30"/>
    </location>
</feature>
<feature type="transmembrane region" description="Helical" evidence="1">
    <location>
        <begin position="135"/>
        <end position="156"/>
    </location>
</feature>
<reference evidence="2" key="1">
    <citation type="submission" date="2024-06" db="EMBL/GenBank/DDBJ databases">
        <title>Draft genome sequence of Microbacterium sp. strain A8/3-1, isolated from Oxytropis tragacanthoides Fisch. ex DC. Root nodules in the Altai region of Russia.</title>
        <authorList>
            <person name="Sazanova A."/>
            <person name="Guro P."/>
            <person name="Kuznetsova I."/>
            <person name="Belimov A."/>
            <person name="Safronova V."/>
        </authorList>
    </citation>
    <scope>NUCLEOTIDE SEQUENCE</scope>
    <source>
        <strain evidence="2">A8/3-1</strain>
    </source>
</reference>
<gene>
    <name evidence="2" type="ORF">ABS642_18720</name>
</gene>
<keyword evidence="1" id="KW-1133">Transmembrane helix</keyword>
<feature type="transmembrane region" description="Helical" evidence="1">
    <location>
        <begin position="251"/>
        <end position="272"/>
    </location>
</feature>
<proteinExistence type="predicted"/>
<feature type="transmembrane region" description="Helical" evidence="1">
    <location>
        <begin position="293"/>
        <end position="313"/>
    </location>
</feature>
<evidence type="ECO:0000256" key="1">
    <source>
        <dbReference type="SAM" id="Phobius"/>
    </source>
</evidence>